<evidence type="ECO:0000313" key="3">
    <source>
        <dbReference type="Proteomes" id="UP000481043"/>
    </source>
</evidence>
<organism evidence="2 3">
    <name type="scientific">Bacillus mesophilus</name>
    <dbReference type="NCBI Taxonomy" id="1808955"/>
    <lineage>
        <taxon>Bacteria</taxon>
        <taxon>Bacillati</taxon>
        <taxon>Bacillota</taxon>
        <taxon>Bacilli</taxon>
        <taxon>Bacillales</taxon>
        <taxon>Bacillaceae</taxon>
        <taxon>Bacillus</taxon>
    </lineage>
</organism>
<dbReference type="RefSeq" id="WP_163180574.1">
    <property type="nucleotide sequence ID" value="NZ_JAAIWM010000005.1"/>
</dbReference>
<name>A0A6M0Q9Y8_9BACI</name>
<feature type="signal peptide" evidence="1">
    <location>
        <begin position="1"/>
        <end position="22"/>
    </location>
</feature>
<feature type="chain" id="PRO_5027111294" description="DUF3888 domain-containing protein" evidence="1">
    <location>
        <begin position="23"/>
        <end position="150"/>
    </location>
</feature>
<evidence type="ECO:0008006" key="4">
    <source>
        <dbReference type="Google" id="ProtNLM"/>
    </source>
</evidence>
<dbReference type="Proteomes" id="UP000481043">
    <property type="component" value="Unassembled WGS sequence"/>
</dbReference>
<gene>
    <name evidence="2" type="ORF">G4D63_15355</name>
</gene>
<evidence type="ECO:0000256" key="1">
    <source>
        <dbReference type="SAM" id="SignalP"/>
    </source>
</evidence>
<comment type="caution">
    <text evidence="2">The sequence shown here is derived from an EMBL/GenBank/DDBJ whole genome shotgun (WGS) entry which is preliminary data.</text>
</comment>
<dbReference type="EMBL" id="JAAIWM010000005">
    <property type="protein sequence ID" value="NEY73113.1"/>
    <property type="molecule type" value="Genomic_DNA"/>
</dbReference>
<keyword evidence="3" id="KW-1185">Reference proteome</keyword>
<evidence type="ECO:0000313" key="2">
    <source>
        <dbReference type="EMBL" id="NEY73113.1"/>
    </source>
</evidence>
<sequence length="150" mass="17252">MKKVFIALFVLFNLVFPLKTDASSSKQSITDFNSSMELNNRYFGYFITHLYHEEIMAAIQDYYEPKGIQANGYGNIPNTQTVLISFGDYDKFSYALKITLAPIGENGKILGTDTLYFAAEPSHFCLDDLSQKEYPRVKLMQYEHNPEVKY</sequence>
<protein>
    <recommendedName>
        <fullName evidence="4">DUF3888 domain-containing protein</fullName>
    </recommendedName>
</protein>
<dbReference type="AlphaFoldDB" id="A0A6M0Q9Y8"/>
<reference evidence="2 3" key="1">
    <citation type="submission" date="2020-02" db="EMBL/GenBank/DDBJ databases">
        <title>Bacillus aquiflavi sp. nov., isolated from yellow water of strong flavor Chinese baijiu in Yibin region of China.</title>
        <authorList>
            <person name="Xie J."/>
        </authorList>
    </citation>
    <scope>NUCLEOTIDE SEQUENCE [LARGE SCALE GENOMIC DNA]</scope>
    <source>
        <strain evidence="2 3">SA4</strain>
    </source>
</reference>
<accession>A0A6M0Q9Y8</accession>
<proteinExistence type="predicted"/>
<keyword evidence="1" id="KW-0732">Signal</keyword>